<name>A0A2S6HQI0_9FIRM</name>
<keyword evidence="4" id="KW-1185">Reference proteome</keyword>
<comment type="caution">
    <text evidence="3">The sequence shown here is derived from an EMBL/GenBank/DDBJ whole genome shotgun (WGS) entry which is preliminary data.</text>
</comment>
<reference evidence="3 4" key="1">
    <citation type="submission" date="2018-02" db="EMBL/GenBank/DDBJ databases">
        <title>Genomic Encyclopedia of Archaeal and Bacterial Type Strains, Phase II (KMG-II): from individual species to whole genera.</title>
        <authorList>
            <person name="Goeker M."/>
        </authorList>
    </citation>
    <scope>NUCLEOTIDE SEQUENCE [LARGE SCALE GENOMIC DNA]</scope>
    <source>
        <strain evidence="3 4">DSM 3808</strain>
    </source>
</reference>
<dbReference type="PANTHER" id="PTHR43018">
    <property type="entry name" value="PHOSPHO-2-DEHYDRO-3-DEOXYHEPTONATE ALDOLASE"/>
    <property type="match status" value="1"/>
</dbReference>
<dbReference type="InterPro" id="IPR052899">
    <property type="entry name" value="Class-I_DAHP_synthase"/>
</dbReference>
<proteinExistence type="predicted"/>
<accession>A0A2S6HQI0</accession>
<dbReference type="InterPro" id="IPR013785">
    <property type="entry name" value="Aldolase_TIM"/>
</dbReference>
<sequence>MKDLKLVMAKNHDIITPKTQIKIGNLTIGRDFLVIAGPCSVESEEQIMKAARSVKEAGANMLRGGTYKPRTSPYSFQGLGRIGLQYLSKAGLETGLPIITEVTDTRDVYLIGEYADVLQIGTRNMQNYSLLVEVGKIKKPVLLKRGMNATIEEWLNSAEYIMNAGNPDVILCERGIRTFETYTRNTLDLSAVAVVKGLSHLPVVVDPSHATGRADLIIPMSLSAVMANCDGLEIEVHPSPAEALSDKEQQLTPEQFKTLMSVVNKTLAFKEELNRYENTAL</sequence>
<dbReference type="NCBIfam" id="TIGR01361">
    <property type="entry name" value="DAHP_synth_Bsub"/>
    <property type="match status" value="1"/>
</dbReference>
<evidence type="ECO:0000259" key="2">
    <source>
        <dbReference type="Pfam" id="PF00793"/>
    </source>
</evidence>
<evidence type="ECO:0000256" key="1">
    <source>
        <dbReference type="ARBA" id="ARBA00022679"/>
    </source>
</evidence>
<protein>
    <submittedName>
        <fullName evidence="3">3-deoxy-D-arabinoheptulosonate-7-phosphate synthase</fullName>
    </submittedName>
</protein>
<dbReference type="RefSeq" id="WP_104437691.1">
    <property type="nucleotide sequence ID" value="NZ_PTJA01000008.1"/>
</dbReference>
<dbReference type="NCBIfam" id="NF006421">
    <property type="entry name" value="PRK08673.1"/>
    <property type="match status" value="1"/>
</dbReference>
<dbReference type="Proteomes" id="UP000237749">
    <property type="component" value="Unassembled WGS sequence"/>
</dbReference>
<evidence type="ECO:0000313" key="4">
    <source>
        <dbReference type="Proteomes" id="UP000237749"/>
    </source>
</evidence>
<dbReference type="GO" id="GO:0016740">
    <property type="term" value="F:transferase activity"/>
    <property type="evidence" value="ECO:0007669"/>
    <property type="project" value="UniProtKB-KW"/>
</dbReference>
<dbReference type="Pfam" id="PF00793">
    <property type="entry name" value="DAHP_synth_1"/>
    <property type="match status" value="1"/>
</dbReference>
<feature type="domain" description="DAHP synthetase I/KDSA" evidence="2">
    <location>
        <begin position="16"/>
        <end position="265"/>
    </location>
</feature>
<dbReference type="InterPro" id="IPR006268">
    <property type="entry name" value="DAHP_syn_2"/>
</dbReference>
<evidence type="ECO:0000313" key="3">
    <source>
        <dbReference type="EMBL" id="PPK79782.1"/>
    </source>
</evidence>
<keyword evidence="1" id="KW-0808">Transferase</keyword>
<dbReference type="InterPro" id="IPR006218">
    <property type="entry name" value="DAHP1/KDSA"/>
</dbReference>
<dbReference type="EMBL" id="PTJA01000008">
    <property type="protein sequence ID" value="PPK79782.1"/>
    <property type="molecule type" value="Genomic_DNA"/>
</dbReference>
<dbReference type="Gene3D" id="3.20.20.70">
    <property type="entry name" value="Aldolase class I"/>
    <property type="match status" value="1"/>
</dbReference>
<dbReference type="GO" id="GO:0009073">
    <property type="term" value="P:aromatic amino acid family biosynthetic process"/>
    <property type="evidence" value="ECO:0007669"/>
    <property type="project" value="InterPro"/>
</dbReference>
<dbReference type="NCBIfam" id="NF009239">
    <property type="entry name" value="PRK12595.1"/>
    <property type="match status" value="1"/>
</dbReference>
<organism evidence="3 4">
    <name type="scientific">Lacrimispora xylanisolvens</name>
    <dbReference type="NCBI Taxonomy" id="384636"/>
    <lineage>
        <taxon>Bacteria</taxon>
        <taxon>Bacillati</taxon>
        <taxon>Bacillota</taxon>
        <taxon>Clostridia</taxon>
        <taxon>Lachnospirales</taxon>
        <taxon>Lachnospiraceae</taxon>
        <taxon>Lacrimispora</taxon>
    </lineage>
</organism>
<gene>
    <name evidence="3" type="ORF">BXY41_1087</name>
</gene>
<dbReference type="OrthoDB" id="9776934at2"/>
<dbReference type="AlphaFoldDB" id="A0A2S6HQI0"/>
<dbReference type="SUPFAM" id="SSF51569">
    <property type="entry name" value="Aldolase"/>
    <property type="match status" value="1"/>
</dbReference>
<dbReference type="GO" id="GO:0016832">
    <property type="term" value="F:aldehyde-lyase activity"/>
    <property type="evidence" value="ECO:0007669"/>
    <property type="project" value="InterPro"/>
</dbReference>
<dbReference type="PANTHER" id="PTHR43018:SF1">
    <property type="entry name" value="PROTEIN AROA(G)"/>
    <property type="match status" value="1"/>
</dbReference>